<dbReference type="EMBL" id="JAWJWE010000001">
    <property type="protein sequence ID" value="KAK6645444.1"/>
    <property type="molecule type" value="Genomic_DNA"/>
</dbReference>
<evidence type="ECO:0000313" key="2">
    <source>
        <dbReference type="EMBL" id="KAK6645444.1"/>
    </source>
</evidence>
<protein>
    <submittedName>
        <fullName evidence="2">Uncharacterized protein</fullName>
    </submittedName>
</protein>
<comment type="caution">
    <text evidence="2">The sequence shown here is derived from an EMBL/GenBank/DDBJ whole genome shotgun (WGS) entry which is preliminary data.</text>
</comment>
<feature type="region of interest" description="Disordered" evidence="1">
    <location>
        <begin position="59"/>
        <end position="86"/>
    </location>
</feature>
<evidence type="ECO:0000313" key="3">
    <source>
        <dbReference type="Proteomes" id="UP001372834"/>
    </source>
</evidence>
<dbReference type="Proteomes" id="UP001372834">
    <property type="component" value="Unassembled WGS sequence"/>
</dbReference>
<organism evidence="2 3">
    <name type="scientific">Polyplax serrata</name>
    <name type="common">Common mouse louse</name>
    <dbReference type="NCBI Taxonomy" id="468196"/>
    <lineage>
        <taxon>Eukaryota</taxon>
        <taxon>Metazoa</taxon>
        <taxon>Ecdysozoa</taxon>
        <taxon>Arthropoda</taxon>
        <taxon>Hexapoda</taxon>
        <taxon>Insecta</taxon>
        <taxon>Pterygota</taxon>
        <taxon>Neoptera</taxon>
        <taxon>Paraneoptera</taxon>
        <taxon>Psocodea</taxon>
        <taxon>Troctomorpha</taxon>
        <taxon>Phthiraptera</taxon>
        <taxon>Anoplura</taxon>
        <taxon>Polyplacidae</taxon>
        <taxon>Polyplax</taxon>
    </lineage>
</organism>
<evidence type="ECO:0000256" key="1">
    <source>
        <dbReference type="SAM" id="MobiDB-lite"/>
    </source>
</evidence>
<proteinExistence type="predicted"/>
<sequence>MEENSPWNLRSPVVSHLFVSAGSFGQDQRKISSPTRKLGPRPNFHIFYPVAVVKGLGQDNELGRGGESAGGKGDETETVGEKLFYG</sequence>
<reference evidence="2 3" key="1">
    <citation type="submission" date="2023-10" db="EMBL/GenBank/DDBJ databases">
        <title>Genomes of two closely related lineages of the louse Polyplax serrata with different host specificities.</title>
        <authorList>
            <person name="Martinu J."/>
            <person name="Tarabai H."/>
            <person name="Stefka J."/>
            <person name="Hypsa V."/>
        </authorList>
    </citation>
    <scope>NUCLEOTIDE SEQUENCE [LARGE SCALE GENOMIC DNA]</scope>
    <source>
        <strain evidence="2">HR10_N</strain>
    </source>
</reference>
<name>A0AAN8XQR9_POLSC</name>
<dbReference type="AlphaFoldDB" id="A0AAN8XQR9"/>
<gene>
    <name evidence="2" type="ORF">RUM43_001721</name>
</gene>
<accession>A0AAN8XQR9</accession>